<reference evidence="9 10" key="1">
    <citation type="submission" date="2019-11" db="EMBL/GenBank/DDBJ databases">
        <authorList>
            <person name="Yang C."/>
            <person name="Li F."/>
        </authorList>
    </citation>
    <scope>NUCLEOTIDE SEQUENCE [LARGE SCALE GENOMIC DNA]</scope>
    <source>
        <strain evidence="9">KB4526</strain>
        <tissue evidence="9">Muscle</tissue>
    </source>
</reference>
<dbReference type="EMBL" id="VOAJ01004369">
    <property type="protein sequence ID" value="KAF0877548.1"/>
    <property type="molecule type" value="Genomic_DNA"/>
</dbReference>
<evidence type="ECO:0000256" key="7">
    <source>
        <dbReference type="ARBA" id="ARBA00022918"/>
    </source>
</evidence>
<dbReference type="GO" id="GO:0003964">
    <property type="term" value="F:RNA-directed DNA polymerase activity"/>
    <property type="evidence" value="ECO:0007669"/>
    <property type="project" value="UniProtKB-KW"/>
</dbReference>
<keyword evidence="2" id="KW-0808">Transferase</keyword>
<protein>
    <submittedName>
        <fullName evidence="9">POK25 protein</fullName>
    </submittedName>
</protein>
<keyword evidence="5" id="KW-0255">Endonuclease</keyword>
<gene>
    <name evidence="9" type="primary">Ervk25_3</name>
    <name evidence="9" type="ORF">FOF47_R04488</name>
</gene>
<keyword evidence="3" id="KW-0548">Nucleotidyltransferase</keyword>
<dbReference type="PANTHER" id="PTHR41694:SF3">
    <property type="entry name" value="RNA-DIRECTED DNA POLYMERASE-RELATED"/>
    <property type="match status" value="1"/>
</dbReference>
<feature type="non-terminal residue" evidence="9">
    <location>
        <position position="1"/>
    </location>
</feature>
<evidence type="ECO:0000256" key="1">
    <source>
        <dbReference type="ARBA" id="ARBA00010879"/>
    </source>
</evidence>
<evidence type="ECO:0000313" key="10">
    <source>
        <dbReference type="Proteomes" id="UP000475037"/>
    </source>
</evidence>
<dbReference type="InterPro" id="IPR000477">
    <property type="entry name" value="RT_dom"/>
</dbReference>
<dbReference type="Pfam" id="PF00078">
    <property type="entry name" value="RVT_1"/>
    <property type="match status" value="1"/>
</dbReference>
<dbReference type="PANTHER" id="PTHR41694">
    <property type="entry name" value="ENDOGENOUS RETROVIRUS GROUP K MEMBER POL PROTEIN"/>
    <property type="match status" value="1"/>
</dbReference>
<dbReference type="Gene3D" id="3.30.70.270">
    <property type="match status" value="1"/>
</dbReference>
<keyword evidence="10" id="KW-1185">Reference proteome</keyword>
<keyword evidence="7" id="KW-0695">RNA-directed DNA polymerase</keyword>
<comment type="caution">
    <text evidence="9">The sequence shown here is derived from an EMBL/GenBank/DDBJ whole genome shotgun (WGS) entry which is preliminary data.</text>
</comment>
<dbReference type="GO" id="GO:0016787">
    <property type="term" value="F:hydrolase activity"/>
    <property type="evidence" value="ECO:0007669"/>
    <property type="project" value="UniProtKB-KW"/>
</dbReference>
<feature type="domain" description="Reverse transcriptase" evidence="8">
    <location>
        <begin position="22"/>
        <end position="156"/>
    </location>
</feature>
<accession>A0A6G1AP33</accession>
<dbReference type="Proteomes" id="UP000475037">
    <property type="component" value="Unassembled WGS sequence"/>
</dbReference>
<evidence type="ECO:0000256" key="4">
    <source>
        <dbReference type="ARBA" id="ARBA00022722"/>
    </source>
</evidence>
<dbReference type="PROSITE" id="PS50878">
    <property type="entry name" value="RT_POL"/>
    <property type="match status" value="1"/>
</dbReference>
<feature type="non-terminal residue" evidence="9">
    <location>
        <position position="156"/>
    </location>
</feature>
<keyword evidence="4" id="KW-0540">Nuclease</keyword>
<organism evidence="9 10">
    <name type="scientific">Crocuta crocuta</name>
    <name type="common">Spotted hyena</name>
    <dbReference type="NCBI Taxonomy" id="9678"/>
    <lineage>
        <taxon>Eukaryota</taxon>
        <taxon>Metazoa</taxon>
        <taxon>Chordata</taxon>
        <taxon>Craniata</taxon>
        <taxon>Vertebrata</taxon>
        <taxon>Euteleostomi</taxon>
        <taxon>Mammalia</taxon>
        <taxon>Eutheria</taxon>
        <taxon>Laurasiatheria</taxon>
        <taxon>Carnivora</taxon>
        <taxon>Feliformia</taxon>
        <taxon>Hyaenidae</taxon>
        <taxon>Crocuta</taxon>
    </lineage>
</organism>
<dbReference type="AlphaFoldDB" id="A0A6G1AP33"/>
<comment type="similarity">
    <text evidence="1">Belongs to the beta type-B retroviral polymerase family. HERV class-II K(HML-2) pol subfamily.</text>
</comment>
<dbReference type="InterPro" id="IPR043128">
    <property type="entry name" value="Rev_trsase/Diguanyl_cyclase"/>
</dbReference>
<evidence type="ECO:0000256" key="2">
    <source>
        <dbReference type="ARBA" id="ARBA00022679"/>
    </source>
</evidence>
<evidence type="ECO:0000256" key="3">
    <source>
        <dbReference type="ARBA" id="ARBA00022695"/>
    </source>
</evidence>
<dbReference type="GO" id="GO:0035613">
    <property type="term" value="F:RNA stem-loop binding"/>
    <property type="evidence" value="ECO:0007669"/>
    <property type="project" value="TreeGrafter"/>
</dbReference>
<dbReference type="InterPro" id="IPR043502">
    <property type="entry name" value="DNA/RNA_pol_sf"/>
</dbReference>
<dbReference type="GO" id="GO:0004519">
    <property type="term" value="F:endonuclease activity"/>
    <property type="evidence" value="ECO:0007669"/>
    <property type="project" value="UniProtKB-KW"/>
</dbReference>
<sequence length="156" mass="17931">VEQWPLPKIKLEALQQLVSEQLQLGHIEPSTSPWNSPVFVIQKKSGKWRMLTDLREVNKCIEPMGALQLGLPSPALIPQNWSLMALDLKDCFFTIPLQLQDRDKFAFTVPVLNHAQPVKHYQWTVLPQGMVNSPTLCQEFVARSLQPIRQEYPTYI</sequence>
<evidence type="ECO:0000256" key="5">
    <source>
        <dbReference type="ARBA" id="ARBA00022759"/>
    </source>
</evidence>
<keyword evidence="6" id="KW-0378">Hydrolase</keyword>
<evidence type="ECO:0000256" key="6">
    <source>
        <dbReference type="ARBA" id="ARBA00022801"/>
    </source>
</evidence>
<evidence type="ECO:0000313" key="9">
    <source>
        <dbReference type="EMBL" id="KAF0877548.1"/>
    </source>
</evidence>
<name>A0A6G1AP33_CROCR</name>
<proteinExistence type="inferred from homology"/>
<dbReference type="SUPFAM" id="SSF56672">
    <property type="entry name" value="DNA/RNA polymerases"/>
    <property type="match status" value="1"/>
</dbReference>
<dbReference type="Gene3D" id="3.10.10.10">
    <property type="entry name" value="HIV Type 1 Reverse Transcriptase, subunit A, domain 1"/>
    <property type="match status" value="1"/>
</dbReference>
<evidence type="ECO:0000259" key="8">
    <source>
        <dbReference type="PROSITE" id="PS50878"/>
    </source>
</evidence>